<accession>A0A386ZG53</accession>
<dbReference type="EMBL" id="CP032568">
    <property type="protein sequence ID" value="AYF76426.1"/>
    <property type="molecule type" value="Genomic_DNA"/>
</dbReference>
<reference evidence="7 8" key="1">
    <citation type="submission" date="2018-09" db="EMBL/GenBank/DDBJ databases">
        <title>Nocardia yunnanensis sp. nov., an actinomycete isolated from a soil sample.</title>
        <authorList>
            <person name="Zhang J."/>
        </authorList>
    </citation>
    <scope>NUCLEOTIDE SEQUENCE [LARGE SCALE GENOMIC DNA]</scope>
    <source>
        <strain evidence="7 8">CFHS0054</strain>
    </source>
</reference>
<keyword evidence="1 4" id="KW-0378">Hydrolase</keyword>
<sequence length="292" mass="30421">MESCGGDRVAVRWAVVLGGGGVVGAAWMAGLAAELGRRGVELGSADVIVGTSAGAIVGAALVVGRDLDSFAEDPRPPGGAQPPVAVDVELLTAAAAALFDRTAERDGLRRKACELAMAKEPAQPVHIAPMEWLVGGGEWPDDRLRVVVVDAAGGERQVWHRGSGVPLATAVTASRSFPGLFPPVVVADRYYIDGALWSPTNADVAPDSDLLLVIDPLAHRFPAEYLQSELATTKVTTLVRFGPDAATIDVFDAAATAPDPITVWPTAFQAGVRQADDLAKQLLDAGWLAPQH</sequence>
<evidence type="ECO:0000256" key="1">
    <source>
        <dbReference type="ARBA" id="ARBA00022801"/>
    </source>
</evidence>
<evidence type="ECO:0000313" key="8">
    <source>
        <dbReference type="Proteomes" id="UP000267164"/>
    </source>
</evidence>
<evidence type="ECO:0000256" key="4">
    <source>
        <dbReference type="PROSITE-ProRule" id="PRU01161"/>
    </source>
</evidence>
<evidence type="ECO:0000256" key="3">
    <source>
        <dbReference type="ARBA" id="ARBA00023098"/>
    </source>
</evidence>
<proteinExistence type="predicted"/>
<dbReference type="PANTHER" id="PTHR14226">
    <property type="entry name" value="NEUROPATHY TARGET ESTERASE/SWISS CHEESE D.MELANOGASTER"/>
    <property type="match status" value="1"/>
</dbReference>
<evidence type="ECO:0000256" key="2">
    <source>
        <dbReference type="ARBA" id="ARBA00022963"/>
    </source>
</evidence>
<dbReference type="GO" id="GO:0016042">
    <property type="term" value="P:lipid catabolic process"/>
    <property type="evidence" value="ECO:0007669"/>
    <property type="project" value="UniProtKB-UniRule"/>
</dbReference>
<dbReference type="InterPro" id="IPR016035">
    <property type="entry name" value="Acyl_Trfase/lysoPLipase"/>
</dbReference>
<keyword evidence="5" id="KW-0812">Transmembrane</keyword>
<feature type="transmembrane region" description="Helical" evidence="5">
    <location>
        <begin position="12"/>
        <end position="33"/>
    </location>
</feature>
<evidence type="ECO:0000313" key="7">
    <source>
        <dbReference type="EMBL" id="AYF76426.1"/>
    </source>
</evidence>
<dbReference type="RefSeq" id="WP_120739928.1">
    <property type="nucleotide sequence ID" value="NZ_CP032568.1"/>
</dbReference>
<dbReference type="KEGG" id="nyu:D7D52_24315"/>
<keyword evidence="8" id="KW-1185">Reference proteome</keyword>
<feature type="active site" description="Proton acceptor" evidence="4">
    <location>
        <position position="193"/>
    </location>
</feature>
<dbReference type="PANTHER" id="PTHR14226:SF57">
    <property type="entry name" value="BLR7027 PROTEIN"/>
    <property type="match status" value="1"/>
</dbReference>
<dbReference type="PROSITE" id="PS51635">
    <property type="entry name" value="PNPLA"/>
    <property type="match status" value="1"/>
</dbReference>
<feature type="domain" description="PNPLA" evidence="6">
    <location>
        <begin position="15"/>
        <end position="206"/>
    </location>
</feature>
<keyword evidence="2 4" id="KW-0442">Lipid degradation</keyword>
<feature type="active site" description="Nucleophile" evidence="4">
    <location>
        <position position="52"/>
    </location>
</feature>
<dbReference type="Gene3D" id="3.40.1090.10">
    <property type="entry name" value="Cytosolic phospholipase A2 catalytic domain"/>
    <property type="match status" value="2"/>
</dbReference>
<protein>
    <submittedName>
        <fullName evidence="7">Patatin-like phospholipase family protein</fullName>
    </submittedName>
</protein>
<evidence type="ECO:0000256" key="5">
    <source>
        <dbReference type="SAM" id="Phobius"/>
    </source>
</evidence>
<dbReference type="GO" id="GO:0016787">
    <property type="term" value="F:hydrolase activity"/>
    <property type="evidence" value="ECO:0007669"/>
    <property type="project" value="UniProtKB-UniRule"/>
</dbReference>
<evidence type="ECO:0000259" key="6">
    <source>
        <dbReference type="PROSITE" id="PS51635"/>
    </source>
</evidence>
<gene>
    <name evidence="7" type="ORF">D7D52_24315</name>
</gene>
<keyword evidence="5" id="KW-1133">Transmembrane helix</keyword>
<dbReference type="Pfam" id="PF01734">
    <property type="entry name" value="Patatin"/>
    <property type="match status" value="1"/>
</dbReference>
<dbReference type="Proteomes" id="UP000267164">
    <property type="component" value="Chromosome"/>
</dbReference>
<feature type="short sequence motif" description="GXSXG" evidence="4">
    <location>
        <begin position="50"/>
        <end position="54"/>
    </location>
</feature>
<dbReference type="InterPro" id="IPR002641">
    <property type="entry name" value="PNPLA_dom"/>
</dbReference>
<feature type="short sequence motif" description="GXGXXG" evidence="4">
    <location>
        <begin position="19"/>
        <end position="24"/>
    </location>
</feature>
<name>A0A386ZG53_9NOCA</name>
<keyword evidence="5" id="KW-0472">Membrane</keyword>
<dbReference type="SUPFAM" id="SSF52151">
    <property type="entry name" value="FabD/lysophospholipase-like"/>
    <property type="match status" value="1"/>
</dbReference>
<dbReference type="InterPro" id="IPR050301">
    <property type="entry name" value="NTE"/>
</dbReference>
<dbReference type="OrthoDB" id="2339873at2"/>
<keyword evidence="3 4" id="KW-0443">Lipid metabolism</keyword>
<dbReference type="AlphaFoldDB" id="A0A386ZG53"/>
<organism evidence="7 8">
    <name type="scientific">Nocardia yunnanensis</name>
    <dbReference type="NCBI Taxonomy" id="2382165"/>
    <lineage>
        <taxon>Bacteria</taxon>
        <taxon>Bacillati</taxon>
        <taxon>Actinomycetota</taxon>
        <taxon>Actinomycetes</taxon>
        <taxon>Mycobacteriales</taxon>
        <taxon>Nocardiaceae</taxon>
        <taxon>Nocardia</taxon>
    </lineage>
</organism>
<feature type="short sequence motif" description="DGA/G" evidence="4">
    <location>
        <begin position="193"/>
        <end position="195"/>
    </location>
</feature>